<keyword evidence="3" id="KW-1185">Reference proteome</keyword>
<dbReference type="AlphaFoldDB" id="C0QQV2"/>
<dbReference type="KEGG" id="pmx:PERMA_1275"/>
<feature type="coiled-coil region" evidence="1">
    <location>
        <begin position="2"/>
        <end position="29"/>
    </location>
</feature>
<name>C0QQV2_PERMH</name>
<protein>
    <submittedName>
        <fullName evidence="2">Uncharacterized protein</fullName>
    </submittedName>
</protein>
<evidence type="ECO:0000313" key="2">
    <source>
        <dbReference type="EMBL" id="ACO03425.1"/>
    </source>
</evidence>
<reference evidence="2 3" key="1">
    <citation type="journal article" date="2009" name="J. Bacteriol.">
        <title>Complete and draft genome sequences of six members of the Aquificales.</title>
        <authorList>
            <person name="Reysenbach A.L."/>
            <person name="Hamamura N."/>
            <person name="Podar M."/>
            <person name="Griffiths E."/>
            <person name="Ferreira S."/>
            <person name="Hochstein R."/>
            <person name="Heidelberg J."/>
            <person name="Johnson J."/>
            <person name="Mead D."/>
            <person name="Pohorille A."/>
            <person name="Sarmiento M."/>
            <person name="Schweighofer K."/>
            <person name="Seshadri R."/>
            <person name="Voytek M.A."/>
        </authorList>
    </citation>
    <scope>NUCLEOTIDE SEQUENCE [LARGE SCALE GENOMIC DNA]</scope>
    <source>
        <strain evidence="3">DSM 14350 / EX-H1</strain>
    </source>
</reference>
<sequence>MNREILREIEKLSEDVSKALQRADNYDEKISIFKLYYRMLLLMERLKLEENFSCEKFRRFMGSGR</sequence>
<accession>C0QQV2</accession>
<organism evidence="2 3">
    <name type="scientific">Persephonella marina (strain DSM 14350 / EX-H1)</name>
    <dbReference type="NCBI Taxonomy" id="123214"/>
    <lineage>
        <taxon>Bacteria</taxon>
        <taxon>Pseudomonadati</taxon>
        <taxon>Aquificota</taxon>
        <taxon>Aquificia</taxon>
        <taxon>Aquificales</taxon>
        <taxon>Hydrogenothermaceae</taxon>
        <taxon>Persephonella</taxon>
    </lineage>
</organism>
<dbReference type="RefSeq" id="WP_012675664.1">
    <property type="nucleotide sequence ID" value="NC_012440.1"/>
</dbReference>
<proteinExistence type="predicted"/>
<dbReference type="EMBL" id="CP001230">
    <property type="protein sequence ID" value="ACO03425.1"/>
    <property type="molecule type" value="Genomic_DNA"/>
</dbReference>
<dbReference type="Proteomes" id="UP000001366">
    <property type="component" value="Chromosome"/>
</dbReference>
<dbReference type="STRING" id="123214.PERMA_1275"/>
<keyword evidence="1" id="KW-0175">Coiled coil</keyword>
<evidence type="ECO:0000313" key="3">
    <source>
        <dbReference type="Proteomes" id="UP000001366"/>
    </source>
</evidence>
<evidence type="ECO:0000256" key="1">
    <source>
        <dbReference type="SAM" id="Coils"/>
    </source>
</evidence>
<gene>
    <name evidence="2" type="ordered locus">PERMA_1275</name>
</gene>
<dbReference type="HOGENOM" id="CLU_2845976_0_0_0"/>
<dbReference type="PaxDb" id="123214-PERMA_1275"/>